<keyword evidence="1" id="KW-1133">Transmembrane helix</keyword>
<feature type="transmembrane region" description="Helical" evidence="1">
    <location>
        <begin position="129"/>
        <end position="149"/>
    </location>
</feature>
<protein>
    <submittedName>
        <fullName evidence="2">DUF1772 domain-containing protein</fullName>
    </submittedName>
</protein>
<organism evidence="2 3">
    <name type="scientific">Saxibacter everestensis</name>
    <dbReference type="NCBI Taxonomy" id="2909229"/>
    <lineage>
        <taxon>Bacteria</taxon>
        <taxon>Bacillati</taxon>
        <taxon>Actinomycetota</taxon>
        <taxon>Actinomycetes</taxon>
        <taxon>Micrococcales</taxon>
        <taxon>Brevibacteriaceae</taxon>
        <taxon>Saxibacter</taxon>
    </lineage>
</organism>
<keyword evidence="3" id="KW-1185">Reference proteome</keyword>
<sequence length="150" mass="16074">MVTVVAALVVVVVGLMVGVELAVALFVNPICGRLSRDAAVAARVDGARALGRVMPFWYGGSVAIAALWMMLIWGQSQMRMVLPAVGLLVISVLMSIILLVPINSRVASWSAGAIPADWKQQVRRWDRLHYARVVIVVIAFVLLTLAGVVG</sequence>
<dbReference type="Proteomes" id="UP001209083">
    <property type="component" value="Chromosome"/>
</dbReference>
<gene>
    <name evidence="2" type="ORF">LWF01_00080</name>
</gene>
<evidence type="ECO:0000313" key="2">
    <source>
        <dbReference type="EMBL" id="WGW12198.1"/>
    </source>
</evidence>
<dbReference type="EMBL" id="CP090958">
    <property type="protein sequence ID" value="WGW12198.1"/>
    <property type="molecule type" value="Genomic_DNA"/>
</dbReference>
<name>A0ABY8QTH4_9MICO</name>
<dbReference type="RefSeq" id="WP_349638997.1">
    <property type="nucleotide sequence ID" value="NZ_CP090958.1"/>
</dbReference>
<feature type="transmembrane region" description="Helical" evidence="1">
    <location>
        <begin position="56"/>
        <end position="74"/>
    </location>
</feature>
<proteinExistence type="predicted"/>
<feature type="transmembrane region" description="Helical" evidence="1">
    <location>
        <begin position="6"/>
        <end position="27"/>
    </location>
</feature>
<dbReference type="Pfam" id="PF08592">
    <property type="entry name" value="Anthrone_oxy"/>
    <property type="match status" value="1"/>
</dbReference>
<dbReference type="InterPro" id="IPR013901">
    <property type="entry name" value="Anthrone_oxy"/>
</dbReference>
<reference evidence="2 3" key="1">
    <citation type="submission" date="2023-05" db="EMBL/GenBank/DDBJ databases">
        <title>Lithophilousrod everest ZFBP1038 complete genpme.</title>
        <authorList>
            <person name="Tian M."/>
        </authorList>
    </citation>
    <scope>NUCLEOTIDE SEQUENCE [LARGE SCALE GENOMIC DNA]</scope>
    <source>
        <strain evidence="2 3">ZFBP1038</strain>
    </source>
</reference>
<feature type="transmembrane region" description="Helical" evidence="1">
    <location>
        <begin position="80"/>
        <end position="100"/>
    </location>
</feature>
<accession>A0ABY8QTH4</accession>
<evidence type="ECO:0000256" key="1">
    <source>
        <dbReference type="SAM" id="Phobius"/>
    </source>
</evidence>
<keyword evidence="1" id="KW-0472">Membrane</keyword>
<evidence type="ECO:0000313" key="3">
    <source>
        <dbReference type="Proteomes" id="UP001209083"/>
    </source>
</evidence>
<keyword evidence="1" id="KW-0812">Transmembrane</keyword>